<dbReference type="SUPFAM" id="SSF63446">
    <property type="entry name" value="Type I dockerin domain"/>
    <property type="match status" value="1"/>
</dbReference>
<dbReference type="RefSeq" id="WP_145289074.1">
    <property type="nucleotide sequence ID" value="NZ_CP036291.1"/>
</dbReference>
<dbReference type="Gene3D" id="2.60.120.200">
    <property type="match status" value="1"/>
</dbReference>
<sequence>MLIYPSHLRVGLATLVAIGLFSSWNKTASADLIAHFDPNVTSTLFQDGGENAGGTIPVTAFGDPVGWITDAASPTPGWDGVAIDGFLDVQQIGDSAKSSYAYHPAGGILNFDGNDNLLGFEADTGARMDGVNGAFDSNTLQTVLVGRASTGGSGLGHFVDLRNAGAINGFGLRYNYATSSLEGVVRGETVVSAPVNSGEFFVANLVWDGANSTARLNVTTQTGSVANTGTPTDNTAIDHDRFRIGVTANASDGINGLIGDVYLYNDASDQSSLVTQLAGQYLVIPELIVNRDTGNVSITLPAGVSAITNVAGYTMTSAAGALNPSNWLSVADNYDASSPGPNQVDPDNNWTKLSNPTQRTDLSELEFQQNGGVNNGADFLAGRSTNLGNVWTKYYQEDIDMLLVMDDGSTQPLYTRFTGNGGAVFAFGDLDFDGDIDNNDFLNVFVANYGADTSALAGRAQMYGLGDLDENGAVELEDFLLLNAAYLAANPGAAALALPGAAVPEPSSLLLCAAALGAVVGRRRLGRALVCGLAFAMMAVFSPGAAHAAVGGVVDMDFQWLTPGSTISDGTRMQDLSGNRYHGFWSAAASDNTPVELAFPGSHTVLNNEVTAGYVILRDDLADTDPANPWWGVGNTPTPYFTLDADKSYTFEAVLNWNGNNQATDGIMGQTGGSEWWIRENNGFVEYVFDDGPNRNQNTGTIDISSLVDNSDWHHLGITFARDPVTPTQVTVTTYLDYNQVAQEVLANGLGAVGDPAADIRLGAYNTSAGSRFDGLMDHFRISDEVLSTGQFLALPAPPEYVLEVNTATGIVKIINQTGVDLTMDAYRLTSDNNSLNPAGWMSLDDANLTGQQPGSSWTELGTTSSELSEGIFGDFSVLGSPTIRTLGAAYANLGNEDASLRFEYHVPGGDGFNEMMVRFVDVTGGLPGDFNNDGSVDAADYTVYRDNLGASSAALNGNGTGGATVTTADYNLWKASVGSSAVAGVGGSAVPEPSAGLMALLFSVVGALTLLVKVRGTRARVAAPAALLLAMASAVGAATNDRQYRFGDPGTSDPLFGASVNNGSPMGFPFNGNDVTGDEIGPSGGFQDLIVSGTTYASVASRPGAGGNDYGARFNGSSSLATASSLNAPSQFWDNSTFFPNGEFPLNYEGIFGHGIQFWAQPDAAALTAGARQDLVIDTPEQGVYIASSGVWGLQFDGGGDSAVGVASTLNGSGWAHVMQLGGLADLQGGGSAFQGALYVNGVAVMVTDPGQAYDSNSTAMSVGSNGAGDGNFYTGVIDNLDLFLWGDNRDQLGADDAPGGINSPGGLNADGQDWGSFSLLQDNEFVAMQIASLGIGPLKAGDVNLDGSVNNGDVTAFLGFWQEENLVNGIAIGDWGTRQRGDLNLDGRSDIYDAILLRSEVTAAGGAFDFALLGQNPVPEPSTLALGAIIALLTATRRMRSGS</sequence>
<evidence type="ECO:0000313" key="1">
    <source>
        <dbReference type="EMBL" id="QDU90487.1"/>
    </source>
</evidence>
<organism evidence="1 2">
    <name type="scientific">Pirellulimonas nuda</name>
    <dbReference type="NCBI Taxonomy" id="2528009"/>
    <lineage>
        <taxon>Bacteria</taxon>
        <taxon>Pseudomonadati</taxon>
        <taxon>Planctomycetota</taxon>
        <taxon>Planctomycetia</taxon>
        <taxon>Pirellulales</taxon>
        <taxon>Lacipirellulaceae</taxon>
        <taxon>Pirellulimonas</taxon>
    </lineage>
</organism>
<dbReference type="GO" id="GO:0000272">
    <property type="term" value="P:polysaccharide catabolic process"/>
    <property type="evidence" value="ECO:0007669"/>
    <property type="project" value="InterPro"/>
</dbReference>
<dbReference type="Pfam" id="PF13385">
    <property type="entry name" value="Laminin_G_3"/>
    <property type="match status" value="1"/>
</dbReference>
<name>A0A518DG78_9BACT</name>
<accession>A0A518DG78</accession>
<dbReference type="EMBL" id="CP036291">
    <property type="protein sequence ID" value="QDU90487.1"/>
    <property type="molecule type" value="Genomic_DNA"/>
</dbReference>
<dbReference type="PROSITE" id="PS00018">
    <property type="entry name" value="EF_HAND_1"/>
    <property type="match status" value="2"/>
</dbReference>
<reference evidence="1 2" key="1">
    <citation type="submission" date="2019-02" db="EMBL/GenBank/DDBJ databases">
        <title>Deep-cultivation of Planctomycetes and their phenomic and genomic characterization uncovers novel biology.</title>
        <authorList>
            <person name="Wiegand S."/>
            <person name="Jogler M."/>
            <person name="Boedeker C."/>
            <person name="Pinto D."/>
            <person name="Vollmers J."/>
            <person name="Rivas-Marin E."/>
            <person name="Kohn T."/>
            <person name="Peeters S.H."/>
            <person name="Heuer A."/>
            <person name="Rast P."/>
            <person name="Oberbeckmann S."/>
            <person name="Bunk B."/>
            <person name="Jeske O."/>
            <person name="Meyerdierks A."/>
            <person name="Storesund J.E."/>
            <person name="Kallscheuer N."/>
            <person name="Luecker S."/>
            <person name="Lage O.M."/>
            <person name="Pohl T."/>
            <person name="Merkel B.J."/>
            <person name="Hornburger P."/>
            <person name="Mueller R.-W."/>
            <person name="Bruemmer F."/>
            <person name="Labrenz M."/>
            <person name="Spormann A.M."/>
            <person name="Op den Camp H."/>
            <person name="Overmann J."/>
            <person name="Amann R."/>
            <person name="Jetten M.S.M."/>
            <person name="Mascher T."/>
            <person name="Medema M.H."/>
            <person name="Devos D.P."/>
            <person name="Kaster A.-K."/>
            <person name="Ovreas L."/>
            <person name="Rohde M."/>
            <person name="Galperin M.Y."/>
            <person name="Jogler C."/>
        </authorList>
    </citation>
    <scope>NUCLEOTIDE SEQUENCE [LARGE SCALE GENOMIC DNA]</scope>
    <source>
        <strain evidence="1 2">Pla175</strain>
    </source>
</reference>
<dbReference type="InterPro" id="IPR018247">
    <property type="entry name" value="EF_Hand_1_Ca_BS"/>
</dbReference>
<dbReference type="InterPro" id="IPR036439">
    <property type="entry name" value="Dockerin_dom_sf"/>
</dbReference>
<keyword evidence="2" id="KW-1185">Reference proteome</keyword>
<gene>
    <name evidence="1" type="ORF">Pla175_38920</name>
</gene>
<dbReference type="Gene3D" id="1.10.1330.10">
    <property type="entry name" value="Dockerin domain"/>
    <property type="match status" value="1"/>
</dbReference>
<dbReference type="Proteomes" id="UP000317429">
    <property type="component" value="Chromosome"/>
</dbReference>
<dbReference type="KEGG" id="pnd:Pla175_38920"/>
<dbReference type="OrthoDB" id="227994at2"/>
<protein>
    <recommendedName>
        <fullName evidence="3">PEP-CTERM motif protein</fullName>
    </recommendedName>
</protein>
<dbReference type="SUPFAM" id="SSF49899">
    <property type="entry name" value="Concanavalin A-like lectins/glucanases"/>
    <property type="match status" value="1"/>
</dbReference>
<evidence type="ECO:0000313" key="2">
    <source>
        <dbReference type="Proteomes" id="UP000317429"/>
    </source>
</evidence>
<proteinExistence type="predicted"/>
<evidence type="ECO:0008006" key="3">
    <source>
        <dbReference type="Google" id="ProtNLM"/>
    </source>
</evidence>
<dbReference type="InterPro" id="IPR013320">
    <property type="entry name" value="ConA-like_dom_sf"/>
</dbReference>